<dbReference type="EMBL" id="AP021889">
    <property type="protein sequence ID" value="BBP46432.1"/>
    <property type="molecule type" value="Genomic_DNA"/>
</dbReference>
<feature type="domain" description="SGNH hydrolase-type esterase" evidence="2">
    <location>
        <begin position="53"/>
        <end position="215"/>
    </location>
</feature>
<sequence length="230" mass="25146">MKIKTQFSMINNAFFSATLLCLVLLNPSAVTAQQQAAEVGQISKISPPASVLVFGDSLSAAYGIDKTQGWVALLALRLQQLNSEISVHNASLSGETTSGGLQRLPKTLAEIQPRLMILELGANDALRGQNLLQTKANLEQMIQACRQQANGCQVLLLGIRLPSNYGPAYERLLSKVYRGLAQKYELSFDPFFLEEVALEPNMMQADGLHPTAAAQNLIVERLWPLISAYF</sequence>
<gene>
    <name evidence="3" type="primary">tesA</name>
    <name evidence="3" type="ORF">THMIRHAS_18050</name>
</gene>
<dbReference type="KEGG" id="tse:THMIRHAS_18050"/>
<dbReference type="Proteomes" id="UP000501726">
    <property type="component" value="Chromosome"/>
</dbReference>
<feature type="chain" id="PRO_5026302063" evidence="1">
    <location>
        <begin position="33"/>
        <end position="230"/>
    </location>
</feature>
<dbReference type="CDD" id="cd01822">
    <property type="entry name" value="Lysophospholipase_L1_like"/>
    <property type="match status" value="1"/>
</dbReference>
<proteinExistence type="predicted"/>
<dbReference type="GO" id="GO:0004622">
    <property type="term" value="F:phosphatidylcholine lysophospholipase activity"/>
    <property type="evidence" value="ECO:0007669"/>
    <property type="project" value="TreeGrafter"/>
</dbReference>
<evidence type="ECO:0000259" key="2">
    <source>
        <dbReference type="Pfam" id="PF13472"/>
    </source>
</evidence>
<protein>
    <submittedName>
        <fullName evidence="3">Arylesterase</fullName>
    </submittedName>
</protein>
<dbReference type="SUPFAM" id="SSF52266">
    <property type="entry name" value="SGNH hydrolase"/>
    <property type="match status" value="1"/>
</dbReference>
<dbReference type="PANTHER" id="PTHR30383:SF24">
    <property type="entry name" value="THIOESTERASE 1_PROTEASE 1_LYSOPHOSPHOLIPASE L1"/>
    <property type="match status" value="1"/>
</dbReference>
<feature type="signal peptide" evidence="1">
    <location>
        <begin position="1"/>
        <end position="32"/>
    </location>
</feature>
<evidence type="ECO:0000256" key="1">
    <source>
        <dbReference type="SAM" id="SignalP"/>
    </source>
</evidence>
<dbReference type="Pfam" id="PF13472">
    <property type="entry name" value="Lipase_GDSL_2"/>
    <property type="match status" value="1"/>
</dbReference>
<dbReference type="AlphaFoldDB" id="A0A6F8PWA1"/>
<name>A0A6F8PWA1_9GAMM</name>
<evidence type="ECO:0000313" key="3">
    <source>
        <dbReference type="EMBL" id="BBP46432.1"/>
    </source>
</evidence>
<accession>A0A6F8PWA1</accession>
<keyword evidence="4" id="KW-1185">Reference proteome</keyword>
<organism evidence="3 4">
    <name type="scientific">Thiosulfatimonas sediminis</name>
    <dbReference type="NCBI Taxonomy" id="2675054"/>
    <lineage>
        <taxon>Bacteria</taxon>
        <taxon>Pseudomonadati</taxon>
        <taxon>Pseudomonadota</taxon>
        <taxon>Gammaproteobacteria</taxon>
        <taxon>Thiotrichales</taxon>
        <taxon>Piscirickettsiaceae</taxon>
        <taxon>Thiosulfatimonas</taxon>
    </lineage>
</organism>
<dbReference type="PANTHER" id="PTHR30383">
    <property type="entry name" value="THIOESTERASE 1/PROTEASE 1/LYSOPHOSPHOLIPASE L1"/>
    <property type="match status" value="1"/>
</dbReference>
<dbReference type="InterPro" id="IPR051532">
    <property type="entry name" value="Ester_Hydrolysis_Enzymes"/>
</dbReference>
<dbReference type="Gene3D" id="3.40.50.1110">
    <property type="entry name" value="SGNH hydrolase"/>
    <property type="match status" value="1"/>
</dbReference>
<reference evidence="4" key="1">
    <citation type="submission" date="2019-11" db="EMBL/GenBank/DDBJ databases">
        <title>Isolation and characterization of two novel species in the genus Thiomicrorhabdus.</title>
        <authorList>
            <person name="Mochizuki J."/>
            <person name="Kojima H."/>
            <person name="Fukui M."/>
        </authorList>
    </citation>
    <scope>NUCLEOTIDE SEQUENCE [LARGE SCALE GENOMIC DNA]</scope>
    <source>
        <strain evidence="4">aks77</strain>
    </source>
</reference>
<dbReference type="InterPro" id="IPR036514">
    <property type="entry name" value="SGNH_hydro_sf"/>
</dbReference>
<dbReference type="InterPro" id="IPR013830">
    <property type="entry name" value="SGNH_hydro"/>
</dbReference>
<keyword evidence="1" id="KW-0732">Signal</keyword>
<evidence type="ECO:0000313" key="4">
    <source>
        <dbReference type="Proteomes" id="UP000501726"/>
    </source>
</evidence>